<name>A0ABW3QJT4_9BACT</name>
<comment type="caution">
    <text evidence="3">The sequence shown here is derived from an EMBL/GenBank/DDBJ whole genome shotgun (WGS) entry which is preliminary data.</text>
</comment>
<keyword evidence="4" id="KW-1185">Reference proteome</keyword>
<evidence type="ECO:0000313" key="3">
    <source>
        <dbReference type="EMBL" id="MFD1140195.1"/>
    </source>
</evidence>
<reference evidence="4" key="1">
    <citation type="journal article" date="2019" name="Int. J. Syst. Evol. Microbiol.">
        <title>The Global Catalogue of Microorganisms (GCM) 10K type strain sequencing project: providing services to taxonomists for standard genome sequencing and annotation.</title>
        <authorList>
            <consortium name="The Broad Institute Genomics Platform"/>
            <consortium name="The Broad Institute Genome Sequencing Center for Infectious Disease"/>
            <person name="Wu L."/>
            <person name="Ma J."/>
        </authorList>
    </citation>
    <scope>NUCLEOTIDE SEQUENCE [LARGE SCALE GENOMIC DNA]</scope>
    <source>
        <strain evidence="4">CCUG 55608</strain>
    </source>
</reference>
<evidence type="ECO:0000313" key="4">
    <source>
        <dbReference type="Proteomes" id="UP001597116"/>
    </source>
</evidence>
<feature type="region of interest" description="Disordered" evidence="1">
    <location>
        <begin position="19"/>
        <end position="97"/>
    </location>
</feature>
<keyword evidence="2" id="KW-0732">Signal</keyword>
<dbReference type="Proteomes" id="UP001597116">
    <property type="component" value="Unassembled WGS sequence"/>
</dbReference>
<evidence type="ECO:0000256" key="1">
    <source>
        <dbReference type="SAM" id="MobiDB-lite"/>
    </source>
</evidence>
<proteinExistence type="predicted"/>
<feature type="signal peptide" evidence="2">
    <location>
        <begin position="1"/>
        <end position="20"/>
    </location>
</feature>
<evidence type="ECO:0000256" key="2">
    <source>
        <dbReference type="SAM" id="SignalP"/>
    </source>
</evidence>
<dbReference type="RefSeq" id="WP_265989771.1">
    <property type="nucleotide sequence ID" value="NZ_CP110973.1"/>
</dbReference>
<accession>A0ABW3QJT4</accession>
<feature type="chain" id="PRO_5045654507" evidence="2">
    <location>
        <begin position="21"/>
        <end position="97"/>
    </location>
</feature>
<feature type="compositionally biased region" description="Basic residues" evidence="1">
    <location>
        <begin position="77"/>
        <end position="90"/>
    </location>
</feature>
<protein>
    <submittedName>
        <fullName evidence="3">Uncharacterized protein</fullName>
    </submittedName>
</protein>
<sequence>MKKIALLSAALIWFSVQTQAQTPSPNAHAPEQPSETFPQGDPTARTDSMKSKLVKGTQSSRNARRTQDAVTQDQKTTVRKKTTKTVKTKKSATSSDN</sequence>
<dbReference type="EMBL" id="JBHTLP010000002">
    <property type="protein sequence ID" value="MFD1140195.1"/>
    <property type="molecule type" value="Genomic_DNA"/>
</dbReference>
<gene>
    <name evidence="3" type="ORF">ACFQ4C_03710</name>
</gene>
<organism evidence="3 4">
    <name type="scientific">Larkinella insperata</name>
    <dbReference type="NCBI Taxonomy" id="332158"/>
    <lineage>
        <taxon>Bacteria</taxon>
        <taxon>Pseudomonadati</taxon>
        <taxon>Bacteroidota</taxon>
        <taxon>Cytophagia</taxon>
        <taxon>Cytophagales</taxon>
        <taxon>Spirosomataceae</taxon>
        <taxon>Larkinella</taxon>
    </lineage>
</organism>